<dbReference type="OrthoDB" id="8877048at2759"/>
<dbReference type="InterPro" id="IPR001298">
    <property type="entry name" value="Filamin/ABP280_rpt"/>
</dbReference>
<evidence type="ECO:0000256" key="3">
    <source>
        <dbReference type="PROSITE-ProRule" id="PRU00087"/>
    </source>
</evidence>
<evidence type="ECO:0000256" key="2">
    <source>
        <dbReference type="ARBA" id="ARBA00022737"/>
    </source>
</evidence>
<dbReference type="KEGG" id="tng:GSTEN00000863G001"/>
<keyword evidence="2" id="KW-0677">Repeat</keyword>
<dbReference type="GO" id="GO:0030036">
    <property type="term" value="P:actin cytoskeleton organization"/>
    <property type="evidence" value="ECO:0007669"/>
    <property type="project" value="InterPro"/>
</dbReference>
<dbReference type="InterPro" id="IPR014756">
    <property type="entry name" value="Ig_E-set"/>
</dbReference>
<gene>
    <name evidence="5" type="ORF">GSTENG00000863001</name>
</gene>
<proteinExistence type="inferred from homology"/>
<evidence type="ECO:0000256" key="4">
    <source>
        <dbReference type="SAM" id="MobiDB-lite"/>
    </source>
</evidence>
<evidence type="ECO:0000313" key="5">
    <source>
        <dbReference type="EMBL" id="CAF87845.1"/>
    </source>
</evidence>
<organism evidence="5">
    <name type="scientific">Tetraodon nigroviridis</name>
    <name type="common">Spotted green pufferfish</name>
    <name type="synonym">Chelonodon nigroviridis</name>
    <dbReference type="NCBI Taxonomy" id="99883"/>
    <lineage>
        <taxon>Eukaryota</taxon>
        <taxon>Metazoa</taxon>
        <taxon>Chordata</taxon>
        <taxon>Craniata</taxon>
        <taxon>Vertebrata</taxon>
        <taxon>Euteleostomi</taxon>
        <taxon>Actinopterygii</taxon>
        <taxon>Neopterygii</taxon>
        <taxon>Teleostei</taxon>
        <taxon>Neoteleostei</taxon>
        <taxon>Acanthomorphata</taxon>
        <taxon>Eupercaria</taxon>
        <taxon>Tetraodontiformes</taxon>
        <taxon>Tetradontoidea</taxon>
        <taxon>Tetraodontidae</taxon>
        <taxon>Tetraodon</taxon>
    </lineage>
</organism>
<dbReference type="GO" id="GO:0007399">
    <property type="term" value="P:nervous system development"/>
    <property type="evidence" value="ECO:0007669"/>
    <property type="project" value="UniProtKB-ARBA"/>
</dbReference>
<dbReference type="GO" id="GO:0051015">
    <property type="term" value="F:actin filament binding"/>
    <property type="evidence" value="ECO:0007669"/>
    <property type="project" value="InterPro"/>
</dbReference>
<evidence type="ECO:0000256" key="1">
    <source>
        <dbReference type="ARBA" id="ARBA00009238"/>
    </source>
</evidence>
<dbReference type="PROSITE" id="PS50194">
    <property type="entry name" value="FILAMIN_REPEAT"/>
    <property type="match status" value="2"/>
</dbReference>
<feature type="non-terminal residue" evidence="5">
    <location>
        <position position="196"/>
    </location>
</feature>
<dbReference type="SMART" id="SM00557">
    <property type="entry name" value="IG_FLMN"/>
    <property type="match status" value="1"/>
</dbReference>
<name>Q4TGY7_TETNG</name>
<feature type="region of interest" description="Disordered" evidence="4">
    <location>
        <begin position="112"/>
        <end position="155"/>
    </location>
</feature>
<dbReference type="PANTHER" id="PTHR38537">
    <property type="entry name" value="JITTERBUG, ISOFORM N"/>
    <property type="match status" value="1"/>
</dbReference>
<accession>Q4TGY7</accession>
<reference evidence="5" key="1">
    <citation type="journal article" date="2004" name="Nature">
        <title>Genome duplication in the teleost fish Tetraodon nigroviridis reveals the early vertebrate proto-karyotype.</title>
        <authorList>
            <person name="Jaillon O."/>
            <person name="Aury J.-M."/>
            <person name="Brunet F."/>
            <person name="Petit J.-L."/>
            <person name="Stange-Thomann N."/>
            <person name="Mauceli E."/>
            <person name="Bouneau L."/>
            <person name="Fischer C."/>
            <person name="Ozouf-Costaz C."/>
            <person name="Bernot A."/>
            <person name="Nicaud S."/>
            <person name="Jaffe D."/>
            <person name="Fisher S."/>
            <person name="Lutfalla G."/>
            <person name="Dossat C."/>
            <person name="Segurens B."/>
            <person name="Dasilva C."/>
            <person name="Salanoubat M."/>
            <person name="Levy M."/>
            <person name="Boudet N."/>
            <person name="Castellano S."/>
            <person name="Anthouard V."/>
            <person name="Jubin C."/>
            <person name="Castelli V."/>
            <person name="Katinka M."/>
            <person name="Vacherie B."/>
            <person name="Biemont C."/>
            <person name="Skalli Z."/>
            <person name="Cattolico L."/>
            <person name="Poulain J."/>
            <person name="De Berardinis V."/>
            <person name="Cruaud C."/>
            <person name="Duprat S."/>
            <person name="Brottier P."/>
            <person name="Coutanceau J.-P."/>
            <person name="Gouzy J."/>
            <person name="Parra G."/>
            <person name="Lardier G."/>
            <person name="Chapple C."/>
            <person name="McKernan K.J."/>
            <person name="McEwan P."/>
            <person name="Bosak S."/>
            <person name="Kellis M."/>
            <person name="Volff J.-N."/>
            <person name="Guigo R."/>
            <person name="Zody M.C."/>
            <person name="Mesirov J."/>
            <person name="Lindblad-Toh K."/>
            <person name="Birren B."/>
            <person name="Nusbaum C."/>
            <person name="Kahn D."/>
            <person name="Robinson-Rechavi M."/>
            <person name="Laudet V."/>
            <person name="Schachter V."/>
            <person name="Quetier F."/>
            <person name="Saurin W."/>
            <person name="Scarpelli C."/>
            <person name="Wincker P."/>
            <person name="Lander E.S."/>
            <person name="Weissenbach J."/>
            <person name="Roest Crollius H."/>
        </authorList>
    </citation>
    <scope>NUCLEOTIDE SEQUENCE [LARGE SCALE GENOMIC DNA]</scope>
</reference>
<comment type="similarity">
    <text evidence="1">Belongs to the filamin family.</text>
</comment>
<feature type="non-terminal residue" evidence="5">
    <location>
        <position position="1"/>
    </location>
</feature>
<feature type="repeat" description="Filamin" evidence="3">
    <location>
        <begin position="136"/>
        <end position="196"/>
    </location>
</feature>
<dbReference type="InterPro" id="IPR013783">
    <property type="entry name" value="Ig-like_fold"/>
</dbReference>
<comment type="caution">
    <text evidence="5">The sequence shown here is derived from an EMBL/GenBank/DDBJ whole genome shotgun (WGS) entry which is preliminary data.</text>
</comment>
<sequence>LQVPDLTVFLPECAASTEINMAEMTAQVTSPSGQRHKADIMEGENNTYCIRFVPTETGVHTVSVKYQGSHVPGSPFQFTVGPLGEGGAQGPGGRSWFRESRSWSARRVLHLDQRGRGRSSASPWRAPARQRSPSKTARTDPAECPTSSRSLESGLKVNQPASFAVSLNGAKGMIDAKVHSPSGALEECCITEIDQG</sequence>
<dbReference type="Gene3D" id="2.60.40.10">
    <property type="entry name" value="Immunoglobulins"/>
    <property type="match status" value="2"/>
</dbReference>
<reference evidence="5" key="2">
    <citation type="submission" date="2004-02" db="EMBL/GenBank/DDBJ databases">
        <authorList>
            <consortium name="Genoscope"/>
            <consortium name="Whitehead Institute Centre for Genome Research"/>
        </authorList>
    </citation>
    <scope>NUCLEOTIDE SEQUENCE</scope>
</reference>
<dbReference type="AlphaFoldDB" id="Q4TGY7"/>
<dbReference type="SUPFAM" id="SSF81296">
    <property type="entry name" value="E set domains"/>
    <property type="match status" value="2"/>
</dbReference>
<dbReference type="EMBL" id="CAAE01003376">
    <property type="protein sequence ID" value="CAF87845.1"/>
    <property type="molecule type" value="Genomic_DNA"/>
</dbReference>
<dbReference type="Pfam" id="PF00630">
    <property type="entry name" value="Filamin"/>
    <property type="match status" value="1"/>
</dbReference>
<protein>
    <submittedName>
        <fullName evidence="5">(spotted green pufferfish) hypothetical protein</fullName>
    </submittedName>
</protein>
<dbReference type="InterPro" id="IPR044801">
    <property type="entry name" value="Filamin"/>
</dbReference>
<feature type="repeat" description="Filamin" evidence="3">
    <location>
        <begin position="1"/>
        <end position="80"/>
    </location>
</feature>
<dbReference type="InterPro" id="IPR017868">
    <property type="entry name" value="Filamin/ABP280_repeat-like"/>
</dbReference>
<dbReference type="PANTHER" id="PTHR38537:SF5">
    <property type="entry name" value="FILAMIN-A"/>
    <property type="match status" value="1"/>
</dbReference>